<accession>A0AA36DDC2</accession>
<proteinExistence type="predicted"/>
<gene>
    <name evidence="2" type="ORF">MSPICULIGERA_LOCUS22246</name>
</gene>
<feature type="compositionally biased region" description="Polar residues" evidence="1">
    <location>
        <begin position="119"/>
        <end position="129"/>
    </location>
</feature>
<dbReference type="AlphaFoldDB" id="A0AA36DDC2"/>
<evidence type="ECO:0000313" key="3">
    <source>
        <dbReference type="Proteomes" id="UP001177023"/>
    </source>
</evidence>
<evidence type="ECO:0000313" key="2">
    <source>
        <dbReference type="EMBL" id="CAJ0584184.1"/>
    </source>
</evidence>
<feature type="region of interest" description="Disordered" evidence="1">
    <location>
        <begin position="109"/>
        <end position="133"/>
    </location>
</feature>
<feature type="non-terminal residue" evidence="2">
    <location>
        <position position="1"/>
    </location>
</feature>
<name>A0AA36DDC2_9BILA</name>
<reference evidence="2" key="1">
    <citation type="submission" date="2023-06" db="EMBL/GenBank/DDBJ databases">
        <authorList>
            <person name="Delattre M."/>
        </authorList>
    </citation>
    <scope>NUCLEOTIDE SEQUENCE</scope>
    <source>
        <strain evidence="2">AF72</strain>
    </source>
</reference>
<evidence type="ECO:0000256" key="1">
    <source>
        <dbReference type="SAM" id="MobiDB-lite"/>
    </source>
</evidence>
<keyword evidence="3" id="KW-1185">Reference proteome</keyword>
<dbReference type="Proteomes" id="UP001177023">
    <property type="component" value="Unassembled WGS sequence"/>
</dbReference>
<dbReference type="EMBL" id="CATQJA010002687">
    <property type="protein sequence ID" value="CAJ0584184.1"/>
    <property type="molecule type" value="Genomic_DNA"/>
</dbReference>
<protein>
    <submittedName>
        <fullName evidence="2">Uncharacterized protein</fullName>
    </submittedName>
</protein>
<comment type="caution">
    <text evidence="2">The sequence shown here is derived from an EMBL/GenBank/DDBJ whole genome shotgun (WGS) entry which is preliminary data.</text>
</comment>
<sequence length="249" mass="28125">MNRQFNLTDTRHYLRKRFCSQKDELNSGKTYLALKEHERRAVGRNYAACKKCKLELKDEFKVCYKLRPPVARLPEPSKASASDLEQGYDPKMLTDDYLLTALMQAPPVQMTPMKPAPSACSTPKTTRGSRQWHGSVGKTVLMYRKRDNPASKLIQESEPERGQPLYARRGIPVSSLKISSSPKKNWAQYSPYNLRSAQRNSHLQRLNTASPSSFALQSPVTTPSIRTGKSGSANFFFGDTAERNSNHLI</sequence>
<organism evidence="2 3">
    <name type="scientific">Mesorhabditis spiculigera</name>
    <dbReference type="NCBI Taxonomy" id="96644"/>
    <lineage>
        <taxon>Eukaryota</taxon>
        <taxon>Metazoa</taxon>
        <taxon>Ecdysozoa</taxon>
        <taxon>Nematoda</taxon>
        <taxon>Chromadorea</taxon>
        <taxon>Rhabditida</taxon>
        <taxon>Rhabditina</taxon>
        <taxon>Rhabditomorpha</taxon>
        <taxon>Rhabditoidea</taxon>
        <taxon>Rhabditidae</taxon>
        <taxon>Mesorhabditinae</taxon>
        <taxon>Mesorhabditis</taxon>
    </lineage>
</organism>